<gene>
    <name evidence="1" type="ORF">FRZ06_17905</name>
</gene>
<accession>A0ACD1AFJ9</accession>
<dbReference type="EMBL" id="CP042469">
    <property type="protein sequence ID" value="QOX65084.1"/>
    <property type="molecule type" value="Genomic_DNA"/>
</dbReference>
<reference evidence="1" key="1">
    <citation type="submission" date="2019-08" db="EMBL/GenBank/DDBJ databases">
        <title>Genome sequence of Clostridiales bacterium MT110.</title>
        <authorList>
            <person name="Cao J."/>
        </authorList>
    </citation>
    <scope>NUCLEOTIDE SEQUENCE</scope>
    <source>
        <strain evidence="1">MT110</strain>
    </source>
</reference>
<evidence type="ECO:0000313" key="2">
    <source>
        <dbReference type="Proteomes" id="UP000594014"/>
    </source>
</evidence>
<sequence>MRLKKDVIIIGGGPAGMAAAVSLKERGIDQILLLEKENRLGGVLSQCIHDGFGLVYYKKNLTGPEYSSIYEEKMFVNQVPFLTEATVLSVRGLPALAGENPYRSIVTVQTKEGAVEYEADAVVSAAGCRERGRGLAGIPGSRPSGIYTAGTAQALINLSNFMPGRKVVIVGSGDIGLIMARRITMEGGEVLCVVEREDVPGGLGRNLIQCLDDFAIPLHLNTVVTNIYGKHRIEGVDLVSVDGEGRHDPDSLRHLDCDTLILSVGLLPEEDMIKDRNQGIFLCGNALYVHDIVDDVSLEGQMVAGQVETYLMQIAAGQEPDETRYSYPGLEATRKKRGELLQRKKASARKKAETGAETITCIMCPNSCEISYDLSGGMCSKGPEYVKNEILNPRRTLTTSVRVAGGSIALVSVKTTAGLPKDLMKDGMKLASSVSVSAPVVAGQVLYRDFIQEGTDLIATKTVLRGTDL</sequence>
<name>A0ACD1AFJ9_9FIRM</name>
<protein>
    <submittedName>
        <fullName evidence="1">FAD-dependent oxidoreductase</fullName>
    </submittedName>
</protein>
<dbReference type="Proteomes" id="UP000594014">
    <property type="component" value="Chromosome"/>
</dbReference>
<evidence type="ECO:0000313" key="1">
    <source>
        <dbReference type="EMBL" id="QOX65084.1"/>
    </source>
</evidence>
<keyword evidence="2" id="KW-1185">Reference proteome</keyword>
<organism evidence="1 2">
    <name type="scientific">Anoxybacterium hadale</name>
    <dbReference type="NCBI Taxonomy" id="3408580"/>
    <lineage>
        <taxon>Bacteria</taxon>
        <taxon>Bacillati</taxon>
        <taxon>Bacillota</taxon>
        <taxon>Clostridia</taxon>
        <taxon>Peptostreptococcales</taxon>
        <taxon>Anaerovoracaceae</taxon>
        <taxon>Anoxybacterium</taxon>
    </lineage>
</organism>
<proteinExistence type="predicted"/>